<comment type="caution">
    <text evidence="4">The sequence shown here is derived from an EMBL/GenBank/DDBJ whole genome shotgun (WGS) entry which is preliminary data.</text>
</comment>
<feature type="domain" description="Protein kinase" evidence="3">
    <location>
        <begin position="1"/>
        <end position="200"/>
    </location>
</feature>
<keyword evidence="4" id="KW-0418">Kinase</keyword>
<dbReference type="InterPro" id="IPR050198">
    <property type="entry name" value="Non-receptor_tyrosine_kinases"/>
</dbReference>
<dbReference type="InterPro" id="IPR000719">
    <property type="entry name" value="Prot_kinase_dom"/>
</dbReference>
<keyword evidence="4" id="KW-0808">Transferase</keyword>
<dbReference type="Gene3D" id="3.30.200.20">
    <property type="entry name" value="Phosphorylase Kinase, domain 1"/>
    <property type="match status" value="1"/>
</dbReference>
<evidence type="ECO:0000313" key="5">
    <source>
        <dbReference type="Proteomes" id="UP001174909"/>
    </source>
</evidence>
<dbReference type="AlphaFoldDB" id="A0AA35QXB6"/>
<dbReference type="Proteomes" id="UP001174909">
    <property type="component" value="Unassembled WGS sequence"/>
</dbReference>
<proteinExistence type="predicted"/>
<evidence type="ECO:0000313" key="4">
    <source>
        <dbReference type="EMBL" id="CAI7994952.1"/>
    </source>
</evidence>
<dbReference type="Gene3D" id="1.10.510.10">
    <property type="entry name" value="Transferase(Phosphotransferase) domain 1"/>
    <property type="match status" value="1"/>
</dbReference>
<accession>A0AA35QXB6</accession>
<dbReference type="Pfam" id="PF07714">
    <property type="entry name" value="PK_Tyr_Ser-Thr"/>
    <property type="match status" value="1"/>
</dbReference>
<keyword evidence="5" id="KW-1185">Reference proteome</keyword>
<dbReference type="InterPro" id="IPR001245">
    <property type="entry name" value="Ser-Thr/Tyr_kinase_cat_dom"/>
</dbReference>
<keyword evidence="1" id="KW-0547">Nucleotide-binding</keyword>
<dbReference type="InterPro" id="IPR011009">
    <property type="entry name" value="Kinase-like_dom_sf"/>
</dbReference>
<gene>
    <name evidence="4" type="ORF">GBAR_LOCUS1578</name>
</gene>
<keyword evidence="2" id="KW-0067">ATP-binding</keyword>
<name>A0AA35QXB6_GEOBA</name>
<evidence type="ECO:0000256" key="2">
    <source>
        <dbReference type="ARBA" id="ARBA00022840"/>
    </source>
</evidence>
<evidence type="ECO:0000256" key="1">
    <source>
        <dbReference type="ARBA" id="ARBA00022741"/>
    </source>
</evidence>
<evidence type="ECO:0000259" key="3">
    <source>
        <dbReference type="PROSITE" id="PS50011"/>
    </source>
</evidence>
<dbReference type="PROSITE" id="PS50011">
    <property type="entry name" value="PROTEIN_KINASE_DOM"/>
    <property type="match status" value="1"/>
</dbReference>
<dbReference type="SUPFAM" id="SSF56112">
    <property type="entry name" value="Protein kinase-like (PK-like)"/>
    <property type="match status" value="1"/>
</dbReference>
<dbReference type="GO" id="GO:0004672">
    <property type="term" value="F:protein kinase activity"/>
    <property type="evidence" value="ECO:0007669"/>
    <property type="project" value="InterPro"/>
</dbReference>
<protein>
    <submittedName>
        <fullName evidence="4">Tyrosine-protein kinase SRK2</fullName>
    </submittedName>
</protein>
<reference evidence="4" key="1">
    <citation type="submission" date="2023-03" db="EMBL/GenBank/DDBJ databases">
        <authorList>
            <person name="Steffen K."/>
            <person name="Cardenas P."/>
        </authorList>
    </citation>
    <scope>NUCLEOTIDE SEQUENCE</scope>
</reference>
<dbReference type="GO" id="GO:0005524">
    <property type="term" value="F:ATP binding"/>
    <property type="evidence" value="ECO:0007669"/>
    <property type="project" value="UniProtKB-KW"/>
</dbReference>
<dbReference type="EMBL" id="CASHTH010000236">
    <property type="protein sequence ID" value="CAI7994952.1"/>
    <property type="molecule type" value="Genomic_DNA"/>
</dbReference>
<sequence length="200" mass="22932">MKAVWHYGEVWEGLWNQQPIVVRTGAMEAEKKLLAQANVMKKLNHNNLVQLYGLCTKKEPILIITELLRFGCLSDYLRGEGRVLKVPALINMATQIASGLAYIEGKGYIHLIWHPGKFLLGRTVCVRLQFLVMLLLLLANNENGMYVATDAFLFLPKWTAHDACYDHCFSISQCVVVRFFFTSNYLRSITIPLYETTRKF</sequence>
<organism evidence="4 5">
    <name type="scientific">Geodia barretti</name>
    <name type="common">Barrett's horny sponge</name>
    <dbReference type="NCBI Taxonomy" id="519541"/>
    <lineage>
        <taxon>Eukaryota</taxon>
        <taxon>Metazoa</taxon>
        <taxon>Porifera</taxon>
        <taxon>Demospongiae</taxon>
        <taxon>Heteroscleromorpha</taxon>
        <taxon>Tetractinellida</taxon>
        <taxon>Astrophorina</taxon>
        <taxon>Geodiidae</taxon>
        <taxon>Geodia</taxon>
    </lineage>
</organism>
<dbReference type="PANTHER" id="PTHR24418">
    <property type="entry name" value="TYROSINE-PROTEIN KINASE"/>
    <property type="match status" value="1"/>
</dbReference>